<evidence type="ECO:0000256" key="1">
    <source>
        <dbReference type="ARBA" id="ARBA00004418"/>
    </source>
</evidence>
<dbReference type="SUPFAM" id="SSF53850">
    <property type="entry name" value="Periplasmic binding protein-like II"/>
    <property type="match status" value="1"/>
</dbReference>
<gene>
    <name evidence="3" type="ORF">PFX98_00895</name>
</gene>
<dbReference type="InterPro" id="IPR006059">
    <property type="entry name" value="SBP"/>
</dbReference>
<name>A0AA95NEM1_9BURK</name>
<evidence type="ECO:0000313" key="3">
    <source>
        <dbReference type="EMBL" id="WIT12193.1"/>
    </source>
</evidence>
<dbReference type="GO" id="GO:0042597">
    <property type="term" value="C:periplasmic space"/>
    <property type="evidence" value="ECO:0007669"/>
    <property type="project" value="UniProtKB-SubCell"/>
</dbReference>
<accession>A0AA95NEM1</accession>
<dbReference type="PANTHER" id="PTHR43649:SF11">
    <property type="entry name" value="ABC TRANSPORTER SUBSTRATE-BINDING PROTEIN YESO-RELATED"/>
    <property type="match status" value="1"/>
</dbReference>
<keyword evidence="4" id="KW-1185">Reference proteome</keyword>
<reference evidence="3" key="1">
    <citation type="submission" date="2023-01" db="EMBL/GenBank/DDBJ databases">
        <title>Whole genome sequence of Paucibacter sp. S2-9 isolated from pond sediment.</title>
        <authorList>
            <person name="Jung J.Y."/>
        </authorList>
    </citation>
    <scope>NUCLEOTIDE SEQUENCE</scope>
    <source>
        <strain evidence="3">S2-9</strain>
    </source>
</reference>
<evidence type="ECO:0000256" key="2">
    <source>
        <dbReference type="ARBA" id="ARBA00008520"/>
    </source>
</evidence>
<sequence>MKRRQFSAALALSPLLVRAQPEPTVLRFAWWGGAGRHEATLKAIAAFERQHPGLKIKAEYMGFNGYLERLTTQIAGGSEPDIMQINWAWLAMFSKRGNGFADLNRHANVLALDQFRADDLAAGMVGGKLNALPTAYSARVMLWNEAAFQRARVPLPRSWDDLFAAGPLFKQRLGAQAYPLDGELYDMILLAQAWVQQKYGTPYVDPLSPRVAMSEAAALDWVRIYRRLVDEHVATPLPLRASLGGADKPTEQQQDWVVGNWAGNFTWDSAIPLRAATLNREQKLVLGEFPTLPDAKTSGMFGRPTVMLALGRHSKQPELAARFINYLLTDPDAALILGKTRGVPAAARQFEVLAKAHKLPAMELAAHEQIKAQREAGRVPVPAPLFEHARLHKFMREVFETVAYGKTSNEEAARRLVDEGNALLKRIK</sequence>
<dbReference type="RefSeq" id="WP_285233286.1">
    <property type="nucleotide sequence ID" value="NZ_CP116346.1"/>
</dbReference>
<dbReference type="PANTHER" id="PTHR43649">
    <property type="entry name" value="ARABINOSE-BINDING PROTEIN-RELATED"/>
    <property type="match status" value="1"/>
</dbReference>
<protein>
    <submittedName>
        <fullName evidence="3">ABC transporter substrate-binding protein</fullName>
    </submittedName>
</protein>
<dbReference type="AlphaFoldDB" id="A0AA95NEM1"/>
<dbReference type="Pfam" id="PF01547">
    <property type="entry name" value="SBP_bac_1"/>
    <property type="match status" value="1"/>
</dbReference>
<dbReference type="Proteomes" id="UP001177769">
    <property type="component" value="Chromosome"/>
</dbReference>
<evidence type="ECO:0000313" key="4">
    <source>
        <dbReference type="Proteomes" id="UP001177769"/>
    </source>
</evidence>
<dbReference type="InterPro" id="IPR050490">
    <property type="entry name" value="Bact_solute-bd_prot1"/>
</dbReference>
<comment type="similarity">
    <text evidence="2">Belongs to the bacterial solute-binding protein 1 family.</text>
</comment>
<dbReference type="Gene3D" id="3.40.190.10">
    <property type="entry name" value="Periplasmic binding protein-like II"/>
    <property type="match status" value="2"/>
</dbReference>
<dbReference type="EMBL" id="CP116346">
    <property type="protein sequence ID" value="WIT12193.1"/>
    <property type="molecule type" value="Genomic_DNA"/>
</dbReference>
<comment type="subcellular location">
    <subcellularLocation>
        <location evidence="1">Periplasm</location>
    </subcellularLocation>
</comment>
<organism evidence="3 4">
    <name type="scientific">Paucibacter sediminis</name>
    <dbReference type="NCBI Taxonomy" id="3019553"/>
    <lineage>
        <taxon>Bacteria</taxon>
        <taxon>Pseudomonadati</taxon>
        <taxon>Pseudomonadota</taxon>
        <taxon>Betaproteobacteria</taxon>
        <taxon>Burkholderiales</taxon>
        <taxon>Sphaerotilaceae</taxon>
        <taxon>Roseateles</taxon>
    </lineage>
</organism>
<dbReference type="KEGG" id="pais:PFX98_00895"/>
<proteinExistence type="inferred from homology"/>